<organism evidence="1 2">
    <name type="scientific">Nonomuraea helvata</name>
    <dbReference type="NCBI Taxonomy" id="37484"/>
    <lineage>
        <taxon>Bacteria</taxon>
        <taxon>Bacillati</taxon>
        <taxon>Actinomycetota</taxon>
        <taxon>Actinomycetes</taxon>
        <taxon>Streptosporangiales</taxon>
        <taxon>Streptosporangiaceae</taxon>
        <taxon>Nonomuraea</taxon>
    </lineage>
</organism>
<reference evidence="1 2" key="1">
    <citation type="submission" date="2024-09" db="EMBL/GenBank/DDBJ databases">
        <authorList>
            <person name="Sun Q."/>
            <person name="Mori K."/>
        </authorList>
    </citation>
    <scope>NUCLEOTIDE SEQUENCE [LARGE SCALE GENOMIC DNA]</scope>
    <source>
        <strain evidence="1 2">JCM 3143</strain>
    </source>
</reference>
<protein>
    <submittedName>
        <fullName evidence="1">Uncharacterized protein</fullName>
    </submittedName>
</protein>
<keyword evidence="2" id="KW-1185">Reference proteome</keyword>
<name>A0ABV5SB80_9ACTN</name>
<proteinExistence type="predicted"/>
<gene>
    <name evidence="1" type="ORF">ACFFSA_38280</name>
</gene>
<dbReference type="Proteomes" id="UP001589532">
    <property type="component" value="Unassembled WGS sequence"/>
</dbReference>
<sequence>MTVPDDRSSIRVCDSKKDNRAYKAAWHNDNPIDARKPFEVRAPQGGCATDDSLWGSIKVFKICYGHLDAHNLVAWDDCKASVWPGGH</sequence>
<dbReference type="EMBL" id="JBHMBW010000051">
    <property type="protein sequence ID" value="MFB9628956.1"/>
    <property type="molecule type" value="Genomic_DNA"/>
</dbReference>
<evidence type="ECO:0000313" key="2">
    <source>
        <dbReference type="Proteomes" id="UP001589532"/>
    </source>
</evidence>
<dbReference type="RefSeq" id="WP_344998841.1">
    <property type="nucleotide sequence ID" value="NZ_BAAAXV010000009.1"/>
</dbReference>
<comment type="caution">
    <text evidence="1">The sequence shown here is derived from an EMBL/GenBank/DDBJ whole genome shotgun (WGS) entry which is preliminary data.</text>
</comment>
<evidence type="ECO:0000313" key="1">
    <source>
        <dbReference type="EMBL" id="MFB9628956.1"/>
    </source>
</evidence>
<accession>A0ABV5SB80</accession>